<keyword evidence="2" id="KW-1185">Reference proteome</keyword>
<evidence type="ECO:0000313" key="1">
    <source>
        <dbReference type="EMBL" id="GGU41838.1"/>
    </source>
</evidence>
<name>A0ABQ2ULU6_9ACTN</name>
<reference evidence="2" key="1">
    <citation type="journal article" date="2019" name="Int. J. Syst. Evol. Microbiol.">
        <title>The Global Catalogue of Microorganisms (GCM) 10K type strain sequencing project: providing services to taxonomists for standard genome sequencing and annotation.</title>
        <authorList>
            <consortium name="The Broad Institute Genomics Platform"/>
            <consortium name="The Broad Institute Genome Sequencing Center for Infectious Disease"/>
            <person name="Wu L."/>
            <person name="Ma J."/>
        </authorList>
    </citation>
    <scope>NUCLEOTIDE SEQUENCE [LARGE SCALE GENOMIC DNA]</scope>
    <source>
        <strain evidence="2">JCM 3399</strain>
    </source>
</reference>
<sequence length="86" mass="9194">MKACELAPVLKRSVRPSPGQPVQRSTGYRTADASTVETIRTTPLITRGHRPVVQAPVAAILAHSFRLASEAGHPELSATALRRLAV</sequence>
<protein>
    <submittedName>
        <fullName evidence="1">Uncharacterized protein</fullName>
    </submittedName>
</protein>
<accession>A0ABQ2ULU6</accession>
<comment type="caution">
    <text evidence="1">The sequence shown here is derived from an EMBL/GenBank/DDBJ whole genome shotgun (WGS) entry which is preliminary data.</text>
</comment>
<organism evidence="1 2">
    <name type="scientific">Streptomyces albospinus</name>
    <dbReference type="NCBI Taxonomy" id="285515"/>
    <lineage>
        <taxon>Bacteria</taxon>
        <taxon>Bacillati</taxon>
        <taxon>Actinomycetota</taxon>
        <taxon>Actinomycetes</taxon>
        <taxon>Kitasatosporales</taxon>
        <taxon>Streptomycetaceae</taxon>
        <taxon>Streptomyces</taxon>
    </lineage>
</organism>
<dbReference type="EMBL" id="BMRP01000001">
    <property type="protein sequence ID" value="GGU41838.1"/>
    <property type="molecule type" value="Genomic_DNA"/>
</dbReference>
<proteinExistence type="predicted"/>
<gene>
    <name evidence="1" type="ORF">GCM10010211_01160</name>
</gene>
<dbReference type="Proteomes" id="UP000654471">
    <property type="component" value="Unassembled WGS sequence"/>
</dbReference>
<evidence type="ECO:0000313" key="2">
    <source>
        <dbReference type="Proteomes" id="UP000654471"/>
    </source>
</evidence>